<gene>
    <name evidence="2" type="ORF">BRPE64_ACDS20040</name>
</gene>
<dbReference type="HOGENOM" id="CLU_2895314_0_0_4"/>
<sequence>MYNFGLSAKEEKHDRTGGLTRAFKYLYSIRLVGKRLKAWNRTVNYVVKWLFGGIVAALFWKH</sequence>
<feature type="transmembrane region" description="Helical" evidence="1">
    <location>
        <begin position="42"/>
        <end position="60"/>
    </location>
</feature>
<evidence type="ECO:0000313" key="2">
    <source>
        <dbReference type="EMBL" id="BAN23758.1"/>
    </source>
</evidence>
<reference evidence="2 3" key="1">
    <citation type="journal article" date="2013" name="Genome Announc.">
        <title>Complete Genome Sequence of Burkholderia sp. Strain RPE64, Bacterial Symbiont of the Bean Bug Riptortus pedestris.</title>
        <authorList>
            <person name="Shibata T.F."/>
            <person name="Maeda T."/>
            <person name="Nikoh N."/>
            <person name="Yamaguchi K."/>
            <person name="Oshima K."/>
            <person name="Hattori M."/>
            <person name="Nishiyama T."/>
            <person name="Hasebe M."/>
            <person name="Fukatsu T."/>
            <person name="Kikuchi Y."/>
            <person name="Shigenobu S."/>
        </authorList>
    </citation>
    <scope>NUCLEOTIDE SEQUENCE [LARGE SCALE GENOMIC DNA]</scope>
</reference>
<evidence type="ECO:0000256" key="1">
    <source>
        <dbReference type="SAM" id="Phobius"/>
    </source>
</evidence>
<organism evidence="2 3">
    <name type="scientific">Caballeronia insecticola</name>
    <dbReference type="NCBI Taxonomy" id="758793"/>
    <lineage>
        <taxon>Bacteria</taxon>
        <taxon>Pseudomonadati</taxon>
        <taxon>Pseudomonadota</taxon>
        <taxon>Betaproteobacteria</taxon>
        <taxon>Burkholderiales</taxon>
        <taxon>Burkholderiaceae</taxon>
        <taxon>Caballeronia</taxon>
    </lineage>
</organism>
<dbReference type="AlphaFoldDB" id="R4WHR7"/>
<protein>
    <submittedName>
        <fullName evidence="2">Aspartate beta-hydroxylase</fullName>
    </submittedName>
</protein>
<proteinExistence type="predicted"/>
<dbReference type="KEGG" id="buo:BRPE64_ACDS20040"/>
<evidence type="ECO:0000313" key="3">
    <source>
        <dbReference type="Proteomes" id="UP000013966"/>
    </source>
</evidence>
<keyword evidence="3" id="KW-1185">Reference proteome</keyword>
<accession>R4WHR7</accession>
<keyword evidence="1" id="KW-1133">Transmembrane helix</keyword>
<keyword evidence="1" id="KW-0472">Membrane</keyword>
<name>R4WHR7_9BURK</name>
<dbReference type="EMBL" id="AP013058">
    <property type="protein sequence ID" value="BAN23758.1"/>
    <property type="molecule type" value="Genomic_DNA"/>
</dbReference>
<dbReference type="PATRIC" id="fig|758793.3.peg.2007"/>
<dbReference type="Proteomes" id="UP000013966">
    <property type="component" value="Chromosome 1"/>
</dbReference>
<dbReference type="STRING" id="758793.BRPE64_ACDS20040"/>
<keyword evidence="1" id="KW-0812">Transmembrane</keyword>
<reference evidence="2 3" key="2">
    <citation type="journal article" date="2018" name="Int. J. Syst. Evol. Microbiol.">
        <title>Burkholderia insecticola sp. nov., a gut symbiotic bacterium of the bean bug Riptortus pedestris.</title>
        <authorList>
            <person name="Takeshita K."/>
            <person name="Tamaki H."/>
            <person name="Ohbayashi T."/>
            <person name="Meng X.-Y."/>
            <person name="Sone T."/>
            <person name="Mitani Y."/>
            <person name="Peeters C."/>
            <person name="Kikuchi Y."/>
            <person name="Vandamme P."/>
        </authorList>
    </citation>
    <scope>NUCLEOTIDE SEQUENCE [LARGE SCALE GENOMIC DNA]</scope>
    <source>
        <strain evidence="2">RPE64</strain>
    </source>
</reference>